<dbReference type="EMBL" id="VULQ01000002">
    <property type="protein sequence ID" value="MSS77288.1"/>
    <property type="molecule type" value="Genomic_DNA"/>
</dbReference>
<gene>
    <name evidence="2" type="ORF">FYJ26_02445</name>
</gene>
<reference evidence="2 3" key="1">
    <citation type="submission" date="2019-08" db="EMBL/GenBank/DDBJ databases">
        <title>In-depth cultivation of the pig gut microbiome towards novel bacterial diversity and tailored functional studies.</title>
        <authorList>
            <person name="Wylensek D."/>
            <person name="Hitch T.C.A."/>
            <person name="Clavel T."/>
        </authorList>
    </citation>
    <scope>NUCLEOTIDE SEQUENCE [LARGE SCALE GENOMIC DNA]</scope>
    <source>
        <strain evidence="2 3">WCA-380-WT-2B</strain>
    </source>
</reference>
<dbReference type="Pfam" id="PF02796">
    <property type="entry name" value="HTH_7"/>
    <property type="match status" value="1"/>
</dbReference>
<organism evidence="2 3">
    <name type="scientific">Anaerococcus porci</name>
    <dbReference type="NCBI Taxonomy" id="2652269"/>
    <lineage>
        <taxon>Bacteria</taxon>
        <taxon>Bacillati</taxon>
        <taxon>Bacillota</taxon>
        <taxon>Tissierellia</taxon>
        <taxon>Tissierellales</taxon>
        <taxon>Peptoniphilaceae</taxon>
        <taxon>Anaerococcus</taxon>
    </lineage>
</organism>
<dbReference type="InterPro" id="IPR006120">
    <property type="entry name" value="Resolvase_HTH_dom"/>
</dbReference>
<keyword evidence="3" id="KW-1185">Reference proteome</keyword>
<sequence>MSIVSLHENGRSINSLAREYGVSVSTVAKCTKLYASVSTETGEVFTAKQIKVLQKRNAILEKKI</sequence>
<dbReference type="AlphaFoldDB" id="A0A6N7VCX0"/>
<dbReference type="GO" id="GO:0003677">
    <property type="term" value="F:DNA binding"/>
    <property type="evidence" value="ECO:0007669"/>
    <property type="project" value="InterPro"/>
</dbReference>
<evidence type="ECO:0000313" key="2">
    <source>
        <dbReference type="EMBL" id="MSS77288.1"/>
    </source>
</evidence>
<proteinExistence type="predicted"/>
<feature type="domain" description="Resolvase HTH" evidence="1">
    <location>
        <begin position="3"/>
        <end position="27"/>
    </location>
</feature>
<dbReference type="InterPro" id="IPR009057">
    <property type="entry name" value="Homeodomain-like_sf"/>
</dbReference>
<protein>
    <submittedName>
        <fullName evidence="2">Helix-turn-helix domain-containing protein</fullName>
    </submittedName>
</protein>
<dbReference type="Proteomes" id="UP000441925">
    <property type="component" value="Unassembled WGS sequence"/>
</dbReference>
<evidence type="ECO:0000313" key="3">
    <source>
        <dbReference type="Proteomes" id="UP000441925"/>
    </source>
</evidence>
<comment type="caution">
    <text evidence="2">The sequence shown here is derived from an EMBL/GenBank/DDBJ whole genome shotgun (WGS) entry which is preliminary data.</text>
</comment>
<name>A0A6N7VCX0_9FIRM</name>
<evidence type="ECO:0000259" key="1">
    <source>
        <dbReference type="Pfam" id="PF02796"/>
    </source>
</evidence>
<accession>A0A6N7VCX0</accession>
<dbReference type="GO" id="GO:0000150">
    <property type="term" value="F:DNA strand exchange activity"/>
    <property type="evidence" value="ECO:0007669"/>
    <property type="project" value="InterPro"/>
</dbReference>
<dbReference type="SUPFAM" id="SSF46689">
    <property type="entry name" value="Homeodomain-like"/>
    <property type="match status" value="1"/>
</dbReference>